<organism evidence="10 11">
    <name type="scientific">Crossiella cryophila</name>
    <dbReference type="NCBI Taxonomy" id="43355"/>
    <lineage>
        <taxon>Bacteria</taxon>
        <taxon>Bacillati</taxon>
        <taxon>Actinomycetota</taxon>
        <taxon>Actinomycetes</taxon>
        <taxon>Pseudonocardiales</taxon>
        <taxon>Pseudonocardiaceae</taxon>
        <taxon>Crossiella</taxon>
    </lineage>
</organism>
<evidence type="ECO:0000256" key="7">
    <source>
        <dbReference type="SAM" id="MobiDB-lite"/>
    </source>
</evidence>
<keyword evidence="5 10" id="KW-0418">Kinase</keyword>
<dbReference type="PANTHER" id="PTHR43289:SF6">
    <property type="entry name" value="SERINE_THREONINE-PROTEIN KINASE NEKL-3"/>
    <property type="match status" value="1"/>
</dbReference>
<keyword evidence="2 10" id="KW-0723">Serine/threonine-protein kinase</keyword>
<evidence type="ECO:0000256" key="2">
    <source>
        <dbReference type="ARBA" id="ARBA00022527"/>
    </source>
</evidence>
<keyword evidence="8" id="KW-0472">Membrane</keyword>
<name>A0A7W7CIV6_9PSEU</name>
<keyword evidence="11" id="KW-1185">Reference proteome</keyword>
<dbReference type="AlphaFoldDB" id="A0A7W7CIV6"/>
<dbReference type="EC" id="2.7.11.1" evidence="1"/>
<dbReference type="PROSITE" id="PS50011">
    <property type="entry name" value="PROTEIN_KINASE_DOM"/>
    <property type="match status" value="1"/>
</dbReference>
<accession>A0A7W7CIV6</accession>
<dbReference type="Proteomes" id="UP000533598">
    <property type="component" value="Unassembled WGS sequence"/>
</dbReference>
<feature type="domain" description="Protein kinase" evidence="9">
    <location>
        <begin position="6"/>
        <end position="257"/>
    </location>
</feature>
<proteinExistence type="predicted"/>
<keyword evidence="3" id="KW-0808">Transferase</keyword>
<dbReference type="RefSeq" id="WP_246492707.1">
    <property type="nucleotide sequence ID" value="NZ_BAAAUI010000076.1"/>
</dbReference>
<evidence type="ECO:0000256" key="6">
    <source>
        <dbReference type="ARBA" id="ARBA00022840"/>
    </source>
</evidence>
<dbReference type="EMBL" id="JACHMH010000001">
    <property type="protein sequence ID" value="MBB4682016.1"/>
    <property type="molecule type" value="Genomic_DNA"/>
</dbReference>
<sequence length="561" mass="58155">MTSNGPEELVLLGDGPVATVYAGVRADTGAAYALKVFPAKLPKRTRAELDRELARLAGLRDRAPVLVADAVEDTPDGRTALRMELCSQSLRELVTSCGKLSVPDAIALGRAVATALSAAHGAGLVHGGVTPGNLLFRPTGEPVLADLGLTLRRAYPRDQRTGIDFAAPETLRDGTVDERSDLYGLGALLHLALAGESPHPGAIGEPEGERMLRVLGTPVPPLNRADVPEALVAVVSALLSKDPALRPAEAAVVSEWLDRMGGPEPRPARPATQGRGFDDFAGQVPAYRPTPPRGTPGPHRPAATQPGRSTSRQSGLPATERSGGPAARPGQHLAGHPGDSATTGHQHLAPQPGPSASAYPGAPAAADLGPLAADRTDLPVDSFPDAAAPRRRPTTQPEDTTPTPPRPRGAPLVISGPARPERPASRTGLVLGGVGVIAVLAVGAVLLISEDPAEMALPPGPVPASATPSTSTKPAEIVLEEPVVRGNKVELNWRSSAELYFSVAVASEKDIEAKSYLAQRGTSMTVEIDPSLKYCFQVSGTSNGPVFKSQYKTFNNATCAG</sequence>
<dbReference type="SMART" id="SM00220">
    <property type="entry name" value="S_TKc"/>
    <property type="match status" value="1"/>
</dbReference>
<evidence type="ECO:0000256" key="1">
    <source>
        <dbReference type="ARBA" id="ARBA00012513"/>
    </source>
</evidence>
<dbReference type="Pfam" id="PF00069">
    <property type="entry name" value="Pkinase"/>
    <property type="match status" value="1"/>
</dbReference>
<evidence type="ECO:0000313" key="10">
    <source>
        <dbReference type="EMBL" id="MBB4682016.1"/>
    </source>
</evidence>
<evidence type="ECO:0000256" key="8">
    <source>
        <dbReference type="SAM" id="Phobius"/>
    </source>
</evidence>
<gene>
    <name evidence="10" type="ORF">HNR67_008134</name>
</gene>
<dbReference type="InterPro" id="IPR000719">
    <property type="entry name" value="Prot_kinase_dom"/>
</dbReference>
<reference evidence="10 11" key="1">
    <citation type="submission" date="2020-08" db="EMBL/GenBank/DDBJ databases">
        <title>Sequencing the genomes of 1000 actinobacteria strains.</title>
        <authorList>
            <person name="Klenk H.-P."/>
        </authorList>
    </citation>
    <scope>NUCLEOTIDE SEQUENCE [LARGE SCALE GENOMIC DNA]</scope>
    <source>
        <strain evidence="10 11">DSM 44230</strain>
    </source>
</reference>
<dbReference type="Gene3D" id="1.10.510.10">
    <property type="entry name" value="Transferase(Phosphotransferase) domain 1"/>
    <property type="match status" value="1"/>
</dbReference>
<dbReference type="PANTHER" id="PTHR43289">
    <property type="entry name" value="MITOGEN-ACTIVATED PROTEIN KINASE KINASE KINASE 20-RELATED"/>
    <property type="match status" value="1"/>
</dbReference>
<dbReference type="InterPro" id="IPR011009">
    <property type="entry name" value="Kinase-like_dom_sf"/>
</dbReference>
<evidence type="ECO:0000259" key="9">
    <source>
        <dbReference type="PROSITE" id="PS50011"/>
    </source>
</evidence>
<keyword evidence="6" id="KW-0067">ATP-binding</keyword>
<evidence type="ECO:0000256" key="5">
    <source>
        <dbReference type="ARBA" id="ARBA00022777"/>
    </source>
</evidence>
<feature type="compositionally biased region" description="Low complexity" evidence="7">
    <location>
        <begin position="354"/>
        <end position="373"/>
    </location>
</feature>
<dbReference type="Gene3D" id="3.30.200.20">
    <property type="entry name" value="Phosphorylase Kinase, domain 1"/>
    <property type="match status" value="1"/>
</dbReference>
<evidence type="ECO:0000313" key="11">
    <source>
        <dbReference type="Proteomes" id="UP000533598"/>
    </source>
</evidence>
<feature type="region of interest" description="Disordered" evidence="7">
    <location>
        <begin position="259"/>
        <end position="424"/>
    </location>
</feature>
<feature type="compositionally biased region" description="Polar residues" evidence="7">
    <location>
        <begin position="306"/>
        <end position="316"/>
    </location>
</feature>
<keyword evidence="8" id="KW-1133">Transmembrane helix</keyword>
<evidence type="ECO:0000256" key="3">
    <source>
        <dbReference type="ARBA" id="ARBA00022679"/>
    </source>
</evidence>
<dbReference type="SUPFAM" id="SSF56112">
    <property type="entry name" value="Protein kinase-like (PK-like)"/>
    <property type="match status" value="1"/>
</dbReference>
<evidence type="ECO:0000256" key="4">
    <source>
        <dbReference type="ARBA" id="ARBA00022741"/>
    </source>
</evidence>
<comment type="caution">
    <text evidence="10">The sequence shown here is derived from an EMBL/GenBank/DDBJ whole genome shotgun (WGS) entry which is preliminary data.</text>
</comment>
<feature type="transmembrane region" description="Helical" evidence="8">
    <location>
        <begin position="429"/>
        <end position="448"/>
    </location>
</feature>
<keyword evidence="4" id="KW-0547">Nucleotide-binding</keyword>
<keyword evidence="8" id="KW-0812">Transmembrane</keyword>
<dbReference type="GO" id="GO:0004674">
    <property type="term" value="F:protein serine/threonine kinase activity"/>
    <property type="evidence" value="ECO:0007669"/>
    <property type="project" value="UniProtKB-KW"/>
</dbReference>
<feature type="compositionally biased region" description="Pro residues" evidence="7">
    <location>
        <begin position="288"/>
        <end position="299"/>
    </location>
</feature>
<protein>
    <recommendedName>
        <fullName evidence="1">non-specific serine/threonine protein kinase</fullName>
        <ecNumber evidence="1">2.7.11.1</ecNumber>
    </recommendedName>
</protein>
<dbReference type="GO" id="GO:0005524">
    <property type="term" value="F:ATP binding"/>
    <property type="evidence" value="ECO:0007669"/>
    <property type="project" value="UniProtKB-KW"/>
</dbReference>